<dbReference type="SUPFAM" id="SSF46894">
    <property type="entry name" value="C-terminal effector domain of the bipartite response regulators"/>
    <property type="match status" value="1"/>
</dbReference>
<comment type="caution">
    <text evidence="5">The sequence shown here is derived from an EMBL/GenBank/DDBJ whole genome shotgun (WGS) entry which is preliminary data.</text>
</comment>
<dbReference type="SMART" id="SM00421">
    <property type="entry name" value="HTH_LUXR"/>
    <property type="match status" value="1"/>
</dbReference>
<dbReference type="CDD" id="cd06170">
    <property type="entry name" value="LuxR_C_like"/>
    <property type="match status" value="1"/>
</dbReference>
<dbReference type="GO" id="GO:0003677">
    <property type="term" value="F:DNA binding"/>
    <property type="evidence" value="ECO:0007669"/>
    <property type="project" value="UniProtKB-KW"/>
</dbReference>
<dbReference type="CDD" id="cd19930">
    <property type="entry name" value="REC_DesR-like"/>
    <property type="match status" value="1"/>
</dbReference>
<feature type="domain" description="Response regulatory" evidence="4">
    <location>
        <begin position="7"/>
        <end position="123"/>
    </location>
</feature>
<dbReference type="InterPro" id="IPR000792">
    <property type="entry name" value="Tscrpt_reg_LuxR_C"/>
</dbReference>
<evidence type="ECO:0000259" key="3">
    <source>
        <dbReference type="PROSITE" id="PS50043"/>
    </source>
</evidence>
<dbReference type="Gene3D" id="1.10.10.10">
    <property type="entry name" value="Winged helix-like DNA-binding domain superfamily/Winged helix DNA-binding domain"/>
    <property type="match status" value="1"/>
</dbReference>
<dbReference type="PROSITE" id="PS50110">
    <property type="entry name" value="RESPONSE_REGULATORY"/>
    <property type="match status" value="1"/>
</dbReference>
<dbReference type="InterPro" id="IPR001789">
    <property type="entry name" value="Sig_transdc_resp-reg_receiver"/>
</dbReference>
<dbReference type="OrthoDB" id="9814495at2"/>
<dbReference type="InterPro" id="IPR039420">
    <property type="entry name" value="WalR-like"/>
</dbReference>
<evidence type="ECO:0000313" key="6">
    <source>
        <dbReference type="Proteomes" id="UP000019760"/>
    </source>
</evidence>
<sequence>MNARLIRLVIAEDQAMLRDAFASLLGFEPDLEIVASVGDGDSALEAVRTHHPDILLTDIEMPGQSGIDISIALRAEKSPTHVMIVTTFGRAGYLKRALNAGVRGYLLKDAPVGQLADAIRKVAAGGRAITREIAETVWEAAPDPLNERDRAILRLAEAGRSNREIAEALNLSPGTVRNYFSEAVQKLGARNRMEAGRIARQNGWL</sequence>
<keyword evidence="2" id="KW-0597">Phosphoprotein</keyword>
<feature type="domain" description="HTH luxR-type" evidence="3">
    <location>
        <begin position="138"/>
        <end position="203"/>
    </location>
</feature>
<dbReference type="PROSITE" id="PS50043">
    <property type="entry name" value="HTH_LUXR_2"/>
    <property type="match status" value="1"/>
</dbReference>
<dbReference type="PANTHER" id="PTHR43214">
    <property type="entry name" value="TWO-COMPONENT RESPONSE REGULATOR"/>
    <property type="match status" value="1"/>
</dbReference>
<gene>
    <name evidence="5" type="ORF">Amme_005_044</name>
</gene>
<dbReference type="Pfam" id="PF00196">
    <property type="entry name" value="GerE"/>
    <property type="match status" value="1"/>
</dbReference>
<dbReference type="Pfam" id="PF00072">
    <property type="entry name" value="Response_reg"/>
    <property type="match status" value="1"/>
</dbReference>
<evidence type="ECO:0000313" key="5">
    <source>
        <dbReference type="EMBL" id="GAJ27656.1"/>
    </source>
</evidence>
<dbReference type="InterPro" id="IPR016032">
    <property type="entry name" value="Sig_transdc_resp-reg_C-effctor"/>
</dbReference>
<dbReference type="SUPFAM" id="SSF52172">
    <property type="entry name" value="CheY-like"/>
    <property type="match status" value="1"/>
</dbReference>
<evidence type="ECO:0000256" key="1">
    <source>
        <dbReference type="ARBA" id="ARBA00023125"/>
    </source>
</evidence>
<dbReference type="GO" id="GO:0000160">
    <property type="term" value="P:phosphorelay signal transduction system"/>
    <property type="evidence" value="ECO:0007669"/>
    <property type="project" value="InterPro"/>
</dbReference>
<evidence type="ECO:0000256" key="2">
    <source>
        <dbReference type="PROSITE-ProRule" id="PRU00169"/>
    </source>
</evidence>
<dbReference type="Gene3D" id="3.40.50.2300">
    <property type="match status" value="1"/>
</dbReference>
<name>A0A023D1H7_ACIMT</name>
<proteinExistence type="predicted"/>
<dbReference type="PANTHER" id="PTHR43214:SF42">
    <property type="entry name" value="TRANSCRIPTIONAL REGULATORY PROTEIN DESR"/>
    <property type="match status" value="1"/>
</dbReference>
<dbReference type="AlphaFoldDB" id="A0A023D1H7"/>
<dbReference type="GO" id="GO:0006355">
    <property type="term" value="P:regulation of DNA-templated transcription"/>
    <property type="evidence" value="ECO:0007669"/>
    <property type="project" value="InterPro"/>
</dbReference>
<evidence type="ECO:0000259" key="4">
    <source>
        <dbReference type="PROSITE" id="PS50110"/>
    </source>
</evidence>
<dbReference type="EMBL" id="BAND01000005">
    <property type="protein sequence ID" value="GAJ27656.1"/>
    <property type="molecule type" value="Genomic_DNA"/>
</dbReference>
<dbReference type="SMART" id="SM00448">
    <property type="entry name" value="REC"/>
    <property type="match status" value="1"/>
</dbReference>
<organism evidence="5 6">
    <name type="scientific">Acidomonas methanolica NBRC 104435</name>
    <dbReference type="NCBI Taxonomy" id="1231351"/>
    <lineage>
        <taxon>Bacteria</taxon>
        <taxon>Pseudomonadati</taxon>
        <taxon>Pseudomonadota</taxon>
        <taxon>Alphaproteobacteria</taxon>
        <taxon>Acetobacterales</taxon>
        <taxon>Acetobacteraceae</taxon>
        <taxon>Acidomonas</taxon>
    </lineage>
</organism>
<reference evidence="6" key="1">
    <citation type="journal article" date="2014" name="FEMS Microbiol. Lett.">
        <title>Draft Genomic DNA Sequence of the Facultatively Methylotrophic Bacterium Acidomonas methanolica type strain MB58.</title>
        <authorList>
            <person name="Higashiura N."/>
            <person name="Hadano H."/>
            <person name="Hirakawa H."/>
            <person name="Matsutani M."/>
            <person name="Takabe S."/>
            <person name="Matsushita K."/>
            <person name="Azuma Y."/>
        </authorList>
    </citation>
    <scope>NUCLEOTIDE SEQUENCE [LARGE SCALE GENOMIC DNA]</scope>
    <source>
        <strain evidence="6">MB58</strain>
    </source>
</reference>
<keyword evidence="6" id="KW-1185">Reference proteome</keyword>
<dbReference type="Proteomes" id="UP000019760">
    <property type="component" value="Unassembled WGS sequence"/>
</dbReference>
<dbReference type="InterPro" id="IPR011006">
    <property type="entry name" value="CheY-like_superfamily"/>
</dbReference>
<dbReference type="InterPro" id="IPR036388">
    <property type="entry name" value="WH-like_DNA-bd_sf"/>
</dbReference>
<reference evidence="5 6" key="2">
    <citation type="journal article" date="2014" name="FEMS Microbiol. Lett.">
        <title>Draft genomic DNA sequence of the facultatively methylotrophic bacterium Acidomonas methanolica type strain MB58.</title>
        <authorList>
            <person name="Higashiura N."/>
            <person name="Hadano H."/>
            <person name="Hirakawa H."/>
            <person name="Matsutani M."/>
            <person name="Takabe S."/>
            <person name="Matsushita K."/>
            <person name="Azuma Y."/>
        </authorList>
    </citation>
    <scope>NUCLEOTIDE SEQUENCE [LARGE SCALE GENOMIC DNA]</scope>
    <source>
        <strain evidence="5 6">MB58</strain>
    </source>
</reference>
<feature type="modified residue" description="4-aspartylphosphate" evidence="2">
    <location>
        <position position="58"/>
    </location>
</feature>
<protein>
    <submittedName>
        <fullName evidence="5">Two component transcriptional regulator LuxR</fullName>
    </submittedName>
</protein>
<dbReference type="RefSeq" id="WP_042055282.1">
    <property type="nucleotide sequence ID" value="NZ_BAND01000005.1"/>
</dbReference>
<accession>A0A023D1H7</accession>
<keyword evidence="1" id="KW-0238">DNA-binding</keyword>
<dbReference type="PRINTS" id="PR00038">
    <property type="entry name" value="HTHLUXR"/>
</dbReference>